<dbReference type="PROSITE" id="PS50930">
    <property type="entry name" value="HTH_LYTTR"/>
    <property type="match status" value="1"/>
</dbReference>
<dbReference type="GO" id="GO:0003677">
    <property type="term" value="F:DNA binding"/>
    <property type="evidence" value="ECO:0007669"/>
    <property type="project" value="UniProtKB-KW"/>
</dbReference>
<dbReference type="InterPro" id="IPR046947">
    <property type="entry name" value="LytR-like"/>
</dbReference>
<keyword evidence="1" id="KW-0597">Phosphoprotein</keyword>
<keyword evidence="5" id="KW-1185">Reference proteome</keyword>
<organism evidence="4 5">
    <name type="scientific">Brooklawnia cerclae</name>
    <dbReference type="NCBI Taxonomy" id="349934"/>
    <lineage>
        <taxon>Bacteria</taxon>
        <taxon>Bacillati</taxon>
        <taxon>Actinomycetota</taxon>
        <taxon>Actinomycetes</taxon>
        <taxon>Propionibacteriales</taxon>
        <taxon>Propionibacteriaceae</taxon>
        <taxon>Brooklawnia</taxon>
    </lineage>
</organism>
<feature type="domain" description="Response regulatory" evidence="2">
    <location>
        <begin position="6"/>
        <end position="123"/>
    </location>
</feature>
<dbReference type="Pfam" id="PF00072">
    <property type="entry name" value="Response_reg"/>
    <property type="match status" value="1"/>
</dbReference>
<dbReference type="SMART" id="SM00448">
    <property type="entry name" value="REC"/>
    <property type="match status" value="1"/>
</dbReference>
<feature type="modified residue" description="4-aspartylphosphate" evidence="1">
    <location>
        <position position="60"/>
    </location>
</feature>
<dbReference type="InterPro" id="IPR001789">
    <property type="entry name" value="Sig_transdc_resp-reg_receiver"/>
</dbReference>
<accession>A0ABX0SH33</accession>
<feature type="domain" description="HTH LytTR-type" evidence="3">
    <location>
        <begin position="134"/>
        <end position="233"/>
    </location>
</feature>
<sequence>MVGVIRVGIVEDDAASAHLLVDYLHRYENEHGESFTVSTFTDGAQLVSKYRPDYDILLLDVLMPELDGFEAAERIRLVDSDVVIVFITNMAQYAIRGYEVEALSYLLKPVPYFAFSQQMRRSIARVRSRQPDYLTISTNGELVRLDTAQIVYIESTRHRIIVHGTDRTYSFFGALKDLDEELAGRGFFRSNNCYLVNLRHVTSIRQNACVLTGGHDLVVSRSRKKAFLDALTDYIGVSRS</sequence>
<dbReference type="EMBL" id="JAAMOZ010000001">
    <property type="protein sequence ID" value="NIH57708.1"/>
    <property type="molecule type" value="Genomic_DNA"/>
</dbReference>
<keyword evidence="4" id="KW-0238">DNA-binding</keyword>
<evidence type="ECO:0000259" key="3">
    <source>
        <dbReference type="PROSITE" id="PS50930"/>
    </source>
</evidence>
<dbReference type="PROSITE" id="PS50110">
    <property type="entry name" value="RESPONSE_REGULATORY"/>
    <property type="match status" value="1"/>
</dbReference>
<dbReference type="Gene3D" id="3.40.50.2300">
    <property type="match status" value="1"/>
</dbReference>
<protein>
    <submittedName>
        <fullName evidence="4">DNA-binding LytR/AlgR family response regulator</fullName>
    </submittedName>
</protein>
<proteinExistence type="predicted"/>
<evidence type="ECO:0000256" key="1">
    <source>
        <dbReference type="PROSITE-ProRule" id="PRU00169"/>
    </source>
</evidence>
<dbReference type="InterPro" id="IPR007492">
    <property type="entry name" value="LytTR_DNA-bd_dom"/>
</dbReference>
<dbReference type="PANTHER" id="PTHR37299:SF1">
    <property type="entry name" value="STAGE 0 SPORULATION PROTEIN A HOMOLOG"/>
    <property type="match status" value="1"/>
</dbReference>
<comment type="caution">
    <text evidence="4">The sequence shown here is derived from an EMBL/GenBank/DDBJ whole genome shotgun (WGS) entry which is preliminary data.</text>
</comment>
<name>A0ABX0SH33_9ACTN</name>
<dbReference type="RefSeq" id="WP_208390541.1">
    <property type="nucleotide sequence ID" value="NZ_BAAAOO010000007.1"/>
</dbReference>
<gene>
    <name evidence="4" type="ORF">FB473_002353</name>
</gene>
<dbReference type="InterPro" id="IPR011006">
    <property type="entry name" value="CheY-like_superfamily"/>
</dbReference>
<evidence type="ECO:0000259" key="2">
    <source>
        <dbReference type="PROSITE" id="PS50110"/>
    </source>
</evidence>
<dbReference type="PANTHER" id="PTHR37299">
    <property type="entry name" value="TRANSCRIPTIONAL REGULATOR-RELATED"/>
    <property type="match status" value="1"/>
</dbReference>
<dbReference type="Pfam" id="PF04397">
    <property type="entry name" value="LytTR"/>
    <property type="match status" value="1"/>
</dbReference>
<dbReference type="Proteomes" id="UP000749311">
    <property type="component" value="Unassembled WGS sequence"/>
</dbReference>
<evidence type="ECO:0000313" key="5">
    <source>
        <dbReference type="Proteomes" id="UP000749311"/>
    </source>
</evidence>
<dbReference type="SMART" id="SM00850">
    <property type="entry name" value="LytTR"/>
    <property type="match status" value="1"/>
</dbReference>
<dbReference type="Gene3D" id="2.40.50.1020">
    <property type="entry name" value="LytTr DNA-binding domain"/>
    <property type="match status" value="1"/>
</dbReference>
<evidence type="ECO:0000313" key="4">
    <source>
        <dbReference type="EMBL" id="NIH57708.1"/>
    </source>
</evidence>
<dbReference type="SUPFAM" id="SSF52172">
    <property type="entry name" value="CheY-like"/>
    <property type="match status" value="1"/>
</dbReference>
<reference evidence="4 5" key="1">
    <citation type="submission" date="2020-02" db="EMBL/GenBank/DDBJ databases">
        <title>Sequencing the genomes of 1000 actinobacteria strains.</title>
        <authorList>
            <person name="Klenk H.-P."/>
        </authorList>
    </citation>
    <scope>NUCLEOTIDE SEQUENCE [LARGE SCALE GENOMIC DNA]</scope>
    <source>
        <strain evidence="4 5">DSM 19609</strain>
    </source>
</reference>